<proteinExistence type="predicted"/>
<dbReference type="SUPFAM" id="SSF48163">
    <property type="entry name" value="An anticodon-binding domain of class I aminoacyl-tRNA synthetases"/>
    <property type="match status" value="1"/>
</dbReference>
<organism evidence="7">
    <name type="scientific">Arion vulgaris</name>
    <dbReference type="NCBI Taxonomy" id="1028688"/>
    <lineage>
        <taxon>Eukaryota</taxon>
        <taxon>Metazoa</taxon>
        <taxon>Spiralia</taxon>
        <taxon>Lophotrochozoa</taxon>
        <taxon>Mollusca</taxon>
        <taxon>Gastropoda</taxon>
        <taxon>Heterobranchia</taxon>
        <taxon>Euthyneura</taxon>
        <taxon>Panpulmonata</taxon>
        <taxon>Eupulmonata</taxon>
        <taxon>Stylommatophora</taxon>
        <taxon>Helicina</taxon>
        <taxon>Arionoidea</taxon>
        <taxon>Arionidae</taxon>
        <taxon>Arion</taxon>
    </lineage>
</organism>
<keyword evidence="2" id="KW-0547">Nucleotide-binding</keyword>
<evidence type="ECO:0000256" key="4">
    <source>
        <dbReference type="ARBA" id="ARBA00022917"/>
    </source>
</evidence>
<dbReference type="InterPro" id="IPR020751">
    <property type="entry name" value="aa-tRNA-synth_I_codon-bd_sub2"/>
</dbReference>
<dbReference type="InterPro" id="IPR008925">
    <property type="entry name" value="aa_tRNA-synth_I_cd-bd_sf"/>
</dbReference>
<evidence type="ECO:0000256" key="3">
    <source>
        <dbReference type="ARBA" id="ARBA00022840"/>
    </source>
</evidence>
<keyword evidence="1" id="KW-0436">Ligase</keyword>
<dbReference type="Pfam" id="PF19269">
    <property type="entry name" value="Anticodon_2"/>
    <property type="match status" value="1"/>
</dbReference>
<dbReference type="AlphaFoldDB" id="A0A0B7A600"/>
<accession>A0A0B7A600</accession>
<evidence type="ECO:0000256" key="2">
    <source>
        <dbReference type="ARBA" id="ARBA00022741"/>
    </source>
</evidence>
<dbReference type="GO" id="GO:0000049">
    <property type="term" value="F:tRNA binding"/>
    <property type="evidence" value="ECO:0007669"/>
    <property type="project" value="InterPro"/>
</dbReference>
<keyword evidence="4" id="KW-0648">Protein biosynthesis</keyword>
<gene>
    <name evidence="7" type="primary">ORF98301</name>
</gene>
<dbReference type="GO" id="GO:0005524">
    <property type="term" value="F:ATP binding"/>
    <property type="evidence" value="ECO:0007669"/>
    <property type="project" value="UniProtKB-KW"/>
</dbReference>
<evidence type="ECO:0000259" key="6">
    <source>
        <dbReference type="Pfam" id="PF19269"/>
    </source>
</evidence>
<evidence type="ECO:0000256" key="1">
    <source>
        <dbReference type="ARBA" id="ARBA00022598"/>
    </source>
</evidence>
<dbReference type="GO" id="GO:0004812">
    <property type="term" value="F:aminoacyl-tRNA ligase activity"/>
    <property type="evidence" value="ECO:0007669"/>
    <property type="project" value="UniProtKB-KW"/>
</dbReference>
<sequence length="49" mass="5522">MKTSKYFMVLRMALTGLKEGPPVAEMMSVFGKDNVIRRLKSTLESVRSS</sequence>
<reference evidence="7" key="1">
    <citation type="submission" date="2014-12" db="EMBL/GenBank/DDBJ databases">
        <title>Insight into the proteome of Arion vulgaris.</title>
        <authorList>
            <person name="Aradska J."/>
            <person name="Bulat T."/>
            <person name="Smidak R."/>
            <person name="Sarate P."/>
            <person name="Gangsoo J."/>
            <person name="Sialana F."/>
            <person name="Bilban M."/>
            <person name="Lubec G."/>
        </authorList>
    </citation>
    <scope>NUCLEOTIDE SEQUENCE</scope>
    <source>
        <tissue evidence="7">Skin</tissue>
    </source>
</reference>
<keyword evidence="3" id="KW-0067">ATP-binding</keyword>
<evidence type="ECO:0000256" key="5">
    <source>
        <dbReference type="ARBA" id="ARBA00023146"/>
    </source>
</evidence>
<keyword evidence="5" id="KW-0030">Aminoacyl-tRNA synthetase</keyword>
<name>A0A0B7A600_9EUPU</name>
<protein>
    <recommendedName>
        <fullName evidence="6">Aminoacyl-tRNA synthetase class I anticodon-binding domain-containing protein</fullName>
    </recommendedName>
</protein>
<dbReference type="Gene3D" id="1.10.10.350">
    <property type="match status" value="1"/>
</dbReference>
<dbReference type="EMBL" id="HACG01029207">
    <property type="protein sequence ID" value="CEK76072.1"/>
    <property type="molecule type" value="Transcribed_RNA"/>
</dbReference>
<dbReference type="GO" id="GO:0006412">
    <property type="term" value="P:translation"/>
    <property type="evidence" value="ECO:0007669"/>
    <property type="project" value="UniProtKB-KW"/>
</dbReference>
<evidence type="ECO:0000313" key="7">
    <source>
        <dbReference type="EMBL" id="CEK76072.1"/>
    </source>
</evidence>
<feature type="domain" description="Aminoacyl-tRNA synthetase class I anticodon-binding" evidence="6">
    <location>
        <begin position="2"/>
        <end position="42"/>
    </location>
</feature>
<dbReference type="InterPro" id="IPR045462">
    <property type="entry name" value="aa-tRNA-synth_I_cd-bd"/>
</dbReference>